<accession>A0A2P2PGT8</accession>
<evidence type="ECO:0000313" key="1">
    <source>
        <dbReference type="EMBL" id="MBX53902.1"/>
    </source>
</evidence>
<sequence>MFDIFEHTNLNRHEYFNCRKYPKKIKSKKRRKLSIVCVSSLLPKSITSSSTT</sequence>
<organism evidence="1">
    <name type="scientific">Rhizophora mucronata</name>
    <name type="common">Asiatic mangrove</name>
    <dbReference type="NCBI Taxonomy" id="61149"/>
    <lineage>
        <taxon>Eukaryota</taxon>
        <taxon>Viridiplantae</taxon>
        <taxon>Streptophyta</taxon>
        <taxon>Embryophyta</taxon>
        <taxon>Tracheophyta</taxon>
        <taxon>Spermatophyta</taxon>
        <taxon>Magnoliopsida</taxon>
        <taxon>eudicotyledons</taxon>
        <taxon>Gunneridae</taxon>
        <taxon>Pentapetalae</taxon>
        <taxon>rosids</taxon>
        <taxon>fabids</taxon>
        <taxon>Malpighiales</taxon>
        <taxon>Rhizophoraceae</taxon>
        <taxon>Rhizophora</taxon>
    </lineage>
</organism>
<dbReference type="AlphaFoldDB" id="A0A2P2PGT8"/>
<protein>
    <submittedName>
        <fullName evidence="1">Uncharacterized protein</fullName>
    </submittedName>
</protein>
<dbReference type="EMBL" id="GGEC01073418">
    <property type="protein sequence ID" value="MBX53902.1"/>
    <property type="molecule type" value="Transcribed_RNA"/>
</dbReference>
<reference evidence="1" key="1">
    <citation type="submission" date="2018-02" db="EMBL/GenBank/DDBJ databases">
        <title>Rhizophora mucronata_Transcriptome.</title>
        <authorList>
            <person name="Meera S.P."/>
            <person name="Sreeshan A."/>
            <person name="Augustine A."/>
        </authorList>
    </citation>
    <scope>NUCLEOTIDE SEQUENCE</scope>
    <source>
        <tissue evidence="1">Leaf</tissue>
    </source>
</reference>
<proteinExistence type="predicted"/>
<name>A0A2P2PGT8_RHIMU</name>